<dbReference type="OrthoDB" id="6424355at2759"/>
<comment type="caution">
    <text evidence="4">The sequence shown here is derived from an EMBL/GenBank/DDBJ whole genome shotgun (WGS) entry which is preliminary data.</text>
</comment>
<dbReference type="PANTHER" id="PTHR21104:SF1">
    <property type="entry name" value="FIBRONECTIN TYPE III DOMAIN-CONTAINING PROTEIN"/>
    <property type="match status" value="1"/>
</dbReference>
<evidence type="ECO:0000256" key="1">
    <source>
        <dbReference type="SAM" id="MobiDB-lite"/>
    </source>
</evidence>
<keyword evidence="2" id="KW-1133">Transmembrane helix</keyword>
<dbReference type="EMBL" id="LJIJ01003921">
    <property type="protein sequence ID" value="ODM88242.1"/>
    <property type="molecule type" value="Genomic_DNA"/>
</dbReference>
<feature type="compositionally biased region" description="Basic and acidic residues" evidence="1">
    <location>
        <begin position="31"/>
        <end position="69"/>
    </location>
</feature>
<protein>
    <recommendedName>
        <fullName evidence="3">Fibronectin type III domain-containing protein</fullName>
    </recommendedName>
</protein>
<dbReference type="AlphaFoldDB" id="A0A1D2M5Q0"/>
<feature type="region of interest" description="Disordered" evidence="1">
    <location>
        <begin position="1"/>
        <end position="127"/>
    </location>
</feature>
<evidence type="ECO:0000313" key="4">
    <source>
        <dbReference type="EMBL" id="ODM88242.1"/>
    </source>
</evidence>
<keyword evidence="5" id="KW-1185">Reference proteome</keyword>
<reference evidence="4 5" key="1">
    <citation type="journal article" date="2016" name="Genome Biol. Evol.">
        <title>Gene Family Evolution Reflects Adaptation to Soil Environmental Stressors in the Genome of the Collembolan Orchesella cincta.</title>
        <authorList>
            <person name="Faddeeva-Vakhrusheva A."/>
            <person name="Derks M.F."/>
            <person name="Anvar S.Y."/>
            <person name="Agamennone V."/>
            <person name="Suring W."/>
            <person name="Smit S."/>
            <person name="van Straalen N.M."/>
            <person name="Roelofs D."/>
        </authorList>
    </citation>
    <scope>NUCLEOTIDE SEQUENCE [LARGE SCALE GENOMIC DNA]</scope>
    <source>
        <tissue evidence="4">Mixed pool</tissue>
    </source>
</reference>
<accession>A0A1D2M5Q0</accession>
<evidence type="ECO:0000256" key="2">
    <source>
        <dbReference type="SAM" id="Phobius"/>
    </source>
</evidence>
<feature type="domain" description="Fibronectin type III" evidence="3">
    <location>
        <begin position="163"/>
        <end position="344"/>
    </location>
</feature>
<proteinExistence type="predicted"/>
<dbReference type="PANTHER" id="PTHR21104">
    <property type="entry name" value="FIBRONECTIN TYPE III DOMAIN-CONTAINING PROTEIN"/>
    <property type="match status" value="1"/>
</dbReference>
<feature type="compositionally biased region" description="Low complexity" evidence="1">
    <location>
        <begin position="84"/>
        <end position="108"/>
    </location>
</feature>
<dbReference type="Proteomes" id="UP000094527">
    <property type="component" value="Unassembled WGS sequence"/>
</dbReference>
<sequence>MAPSERSSPQNSRYLTSSEKKESPPGDGGLESEHFISDEEQWAHHRNDGESMAKLHDDESHNSKGDHRLPHQPRRTRRNKGTTSNNNSHSENNGASSNNGNYNGNNNGVPPNRPYHNGGVHPAHPPPHYPPYHHYPQPAGYPYYHDPHGQFVISNTTSSGVDVRGEEVGIVIVVLLLWVGAIILFFNRWGKIRMLEPYQPKFCENHRPSCPMAEVTATNQRGFSKFNLSTEMLASPHFVKCNYHGIPASDPIPGFSGLSTTMMPGGGLTIPGAGFPTGGSTGMLSNHRNSFMMNHHHHQHHQHRPRQNSVFVTSPSSQVSFYGSDTTLKNTSRRTKSAVDLPTLVLSGEFVDNVRRNSKSSITQL</sequence>
<dbReference type="Pfam" id="PF16066">
    <property type="entry name" value="DUF4808"/>
    <property type="match status" value="1"/>
</dbReference>
<feature type="compositionally biased region" description="Basic residues" evidence="1">
    <location>
        <begin position="70"/>
        <end position="80"/>
    </location>
</feature>
<evidence type="ECO:0000313" key="5">
    <source>
        <dbReference type="Proteomes" id="UP000094527"/>
    </source>
</evidence>
<feature type="transmembrane region" description="Helical" evidence="2">
    <location>
        <begin position="168"/>
        <end position="186"/>
    </location>
</feature>
<organism evidence="4 5">
    <name type="scientific">Orchesella cincta</name>
    <name type="common">Springtail</name>
    <name type="synonym">Podura cincta</name>
    <dbReference type="NCBI Taxonomy" id="48709"/>
    <lineage>
        <taxon>Eukaryota</taxon>
        <taxon>Metazoa</taxon>
        <taxon>Ecdysozoa</taxon>
        <taxon>Arthropoda</taxon>
        <taxon>Hexapoda</taxon>
        <taxon>Collembola</taxon>
        <taxon>Entomobryomorpha</taxon>
        <taxon>Entomobryoidea</taxon>
        <taxon>Orchesellidae</taxon>
        <taxon>Orchesellinae</taxon>
        <taxon>Orchesella</taxon>
    </lineage>
</organism>
<name>A0A1D2M5Q0_ORCCI</name>
<feature type="compositionally biased region" description="Polar residues" evidence="1">
    <location>
        <begin position="1"/>
        <end position="17"/>
    </location>
</feature>
<dbReference type="InterPro" id="IPR032073">
    <property type="entry name" value="FNDC5_C"/>
</dbReference>
<keyword evidence="2" id="KW-0812">Transmembrane</keyword>
<keyword evidence="2" id="KW-0472">Membrane</keyword>
<gene>
    <name evidence="4" type="ORF">Ocin01_18440</name>
</gene>
<evidence type="ECO:0000259" key="3">
    <source>
        <dbReference type="Pfam" id="PF16066"/>
    </source>
</evidence>